<comment type="caution">
    <text evidence="1">The sequence shown here is derived from an EMBL/GenBank/DDBJ whole genome shotgun (WGS) entry which is preliminary data.</text>
</comment>
<evidence type="ECO:0000313" key="2">
    <source>
        <dbReference type="Proteomes" id="UP000805193"/>
    </source>
</evidence>
<sequence length="185" mass="19581">MTGLLNPLVFYIQALLLSCSAQAQVEEGFPMVLPAVAHSDGAKALLLSCSAQAQVEEGFPMVLPAVAHSDGAKRAAMINIGGIESAPDHVAACSGCELRGGPLSGRASPPPKSTSEEAEQKEMLDMAEPSGAALRRHFQKDCGDTRVLKSRLDRLESAVAGPEQIRWMRGPKQAHLGLQLRLICA</sequence>
<dbReference type="EMBL" id="JABSTQ010009624">
    <property type="protein sequence ID" value="KAG0427435.1"/>
    <property type="molecule type" value="Genomic_DNA"/>
</dbReference>
<proteinExistence type="predicted"/>
<keyword evidence="2" id="KW-1185">Reference proteome</keyword>
<gene>
    <name evidence="1" type="ORF">HPB47_025490</name>
</gene>
<accession>A0AC60Q1Y1</accession>
<dbReference type="Proteomes" id="UP000805193">
    <property type="component" value="Unassembled WGS sequence"/>
</dbReference>
<organism evidence="1 2">
    <name type="scientific">Ixodes persulcatus</name>
    <name type="common">Taiga tick</name>
    <dbReference type="NCBI Taxonomy" id="34615"/>
    <lineage>
        <taxon>Eukaryota</taxon>
        <taxon>Metazoa</taxon>
        <taxon>Ecdysozoa</taxon>
        <taxon>Arthropoda</taxon>
        <taxon>Chelicerata</taxon>
        <taxon>Arachnida</taxon>
        <taxon>Acari</taxon>
        <taxon>Parasitiformes</taxon>
        <taxon>Ixodida</taxon>
        <taxon>Ixodoidea</taxon>
        <taxon>Ixodidae</taxon>
        <taxon>Ixodinae</taxon>
        <taxon>Ixodes</taxon>
    </lineage>
</organism>
<evidence type="ECO:0000313" key="1">
    <source>
        <dbReference type="EMBL" id="KAG0427435.1"/>
    </source>
</evidence>
<name>A0AC60Q1Y1_IXOPE</name>
<reference evidence="1 2" key="1">
    <citation type="journal article" date="2020" name="Cell">
        <title>Large-Scale Comparative Analyses of Tick Genomes Elucidate Their Genetic Diversity and Vector Capacities.</title>
        <authorList>
            <consortium name="Tick Genome and Microbiome Consortium (TIGMIC)"/>
            <person name="Jia N."/>
            <person name="Wang J."/>
            <person name="Shi W."/>
            <person name="Du L."/>
            <person name="Sun Y."/>
            <person name="Zhan W."/>
            <person name="Jiang J.F."/>
            <person name="Wang Q."/>
            <person name="Zhang B."/>
            <person name="Ji P."/>
            <person name="Bell-Sakyi L."/>
            <person name="Cui X.M."/>
            <person name="Yuan T.T."/>
            <person name="Jiang B.G."/>
            <person name="Yang W.F."/>
            <person name="Lam T.T."/>
            <person name="Chang Q.C."/>
            <person name="Ding S.J."/>
            <person name="Wang X.J."/>
            <person name="Zhu J.G."/>
            <person name="Ruan X.D."/>
            <person name="Zhao L."/>
            <person name="Wei J.T."/>
            <person name="Ye R.Z."/>
            <person name="Que T.C."/>
            <person name="Du C.H."/>
            <person name="Zhou Y.H."/>
            <person name="Cheng J.X."/>
            <person name="Dai P.F."/>
            <person name="Guo W.B."/>
            <person name="Han X.H."/>
            <person name="Huang E.J."/>
            <person name="Li L.F."/>
            <person name="Wei W."/>
            <person name="Gao Y.C."/>
            <person name="Liu J.Z."/>
            <person name="Shao H.Z."/>
            <person name="Wang X."/>
            <person name="Wang C.C."/>
            <person name="Yang T.C."/>
            <person name="Huo Q.B."/>
            <person name="Li W."/>
            <person name="Chen H.Y."/>
            <person name="Chen S.E."/>
            <person name="Zhou L.G."/>
            <person name="Ni X.B."/>
            <person name="Tian J.H."/>
            <person name="Sheng Y."/>
            <person name="Liu T."/>
            <person name="Pan Y.S."/>
            <person name="Xia L.Y."/>
            <person name="Li J."/>
            <person name="Zhao F."/>
            <person name="Cao W.C."/>
        </authorList>
    </citation>
    <scope>NUCLEOTIDE SEQUENCE [LARGE SCALE GENOMIC DNA]</scope>
    <source>
        <strain evidence="1">Iper-2018</strain>
    </source>
</reference>
<protein>
    <submittedName>
        <fullName evidence="1">Uncharacterized protein</fullName>
    </submittedName>
</protein>